<feature type="transmembrane region" description="Helical" evidence="1">
    <location>
        <begin position="138"/>
        <end position="164"/>
    </location>
</feature>
<evidence type="ECO:0000313" key="3">
    <source>
        <dbReference type="Proteomes" id="UP000246991"/>
    </source>
</evidence>
<protein>
    <submittedName>
        <fullName evidence="2">Uncharacterized protein</fullName>
    </submittedName>
</protein>
<keyword evidence="1" id="KW-0812">Transmembrane</keyword>
<organism evidence="2 3">
    <name type="scientific">Tuber magnatum</name>
    <name type="common">white Piedmont truffle</name>
    <dbReference type="NCBI Taxonomy" id="42249"/>
    <lineage>
        <taxon>Eukaryota</taxon>
        <taxon>Fungi</taxon>
        <taxon>Dikarya</taxon>
        <taxon>Ascomycota</taxon>
        <taxon>Pezizomycotina</taxon>
        <taxon>Pezizomycetes</taxon>
        <taxon>Pezizales</taxon>
        <taxon>Tuberaceae</taxon>
        <taxon>Tuber</taxon>
    </lineage>
</organism>
<name>A0A317SNF8_9PEZI</name>
<proteinExistence type="predicted"/>
<dbReference type="EMBL" id="PYWC01000049">
    <property type="protein sequence ID" value="PWW75230.1"/>
    <property type="molecule type" value="Genomic_DNA"/>
</dbReference>
<keyword evidence="1" id="KW-0472">Membrane</keyword>
<evidence type="ECO:0000256" key="1">
    <source>
        <dbReference type="SAM" id="Phobius"/>
    </source>
</evidence>
<keyword evidence="1" id="KW-1133">Transmembrane helix</keyword>
<reference evidence="2 3" key="1">
    <citation type="submission" date="2018-03" db="EMBL/GenBank/DDBJ databases">
        <title>Genomes of Pezizomycetes fungi and the evolution of truffles.</title>
        <authorList>
            <person name="Murat C."/>
            <person name="Payen T."/>
            <person name="Noel B."/>
            <person name="Kuo A."/>
            <person name="Martin F.M."/>
        </authorList>
    </citation>
    <scope>NUCLEOTIDE SEQUENCE [LARGE SCALE GENOMIC DNA]</scope>
    <source>
        <strain evidence="2">091103-1</strain>
    </source>
</reference>
<evidence type="ECO:0000313" key="2">
    <source>
        <dbReference type="EMBL" id="PWW75230.1"/>
    </source>
</evidence>
<dbReference type="Proteomes" id="UP000246991">
    <property type="component" value="Unassembled WGS sequence"/>
</dbReference>
<keyword evidence="3" id="KW-1185">Reference proteome</keyword>
<accession>A0A317SNF8</accession>
<sequence>MLKVLTKQAYKPTILQYNYSYRALSTTLGLRVTTGNSIYYNSSSYRTNIGNSILKPMTRFFTSKNYITQLQKYISNINPKLNCLESVKRESKSGLKGEVIKALNILIQAETKPEVNRVTKIISTMKKTWLKYIDWDSVLAYSSGILLGSAVLIVYCLIILTSILQSIDQVLDLQTN</sequence>
<gene>
    <name evidence="2" type="ORF">C7212DRAFT_324038</name>
</gene>
<dbReference type="AlphaFoldDB" id="A0A317SNF8"/>
<comment type="caution">
    <text evidence="2">The sequence shown here is derived from an EMBL/GenBank/DDBJ whole genome shotgun (WGS) entry which is preliminary data.</text>
</comment>